<gene>
    <name evidence="1" type="ORF">E2C01_078394</name>
</gene>
<dbReference type="Proteomes" id="UP000324222">
    <property type="component" value="Unassembled WGS sequence"/>
</dbReference>
<dbReference type="EMBL" id="VSRR010063140">
    <property type="protein sequence ID" value="MPC83679.1"/>
    <property type="molecule type" value="Genomic_DNA"/>
</dbReference>
<reference evidence="1 2" key="1">
    <citation type="submission" date="2019-05" db="EMBL/GenBank/DDBJ databases">
        <title>Another draft genome of Portunus trituberculatus and its Hox gene families provides insights of decapod evolution.</title>
        <authorList>
            <person name="Jeong J.-H."/>
            <person name="Song I."/>
            <person name="Kim S."/>
            <person name="Choi T."/>
            <person name="Kim D."/>
            <person name="Ryu S."/>
            <person name="Kim W."/>
        </authorList>
    </citation>
    <scope>NUCLEOTIDE SEQUENCE [LARGE SCALE GENOMIC DNA]</scope>
    <source>
        <tissue evidence="1">Muscle</tissue>
    </source>
</reference>
<keyword evidence="2" id="KW-1185">Reference proteome</keyword>
<proteinExistence type="predicted"/>
<organism evidence="1 2">
    <name type="scientific">Portunus trituberculatus</name>
    <name type="common">Swimming crab</name>
    <name type="synonym">Neptunus trituberculatus</name>
    <dbReference type="NCBI Taxonomy" id="210409"/>
    <lineage>
        <taxon>Eukaryota</taxon>
        <taxon>Metazoa</taxon>
        <taxon>Ecdysozoa</taxon>
        <taxon>Arthropoda</taxon>
        <taxon>Crustacea</taxon>
        <taxon>Multicrustacea</taxon>
        <taxon>Malacostraca</taxon>
        <taxon>Eumalacostraca</taxon>
        <taxon>Eucarida</taxon>
        <taxon>Decapoda</taxon>
        <taxon>Pleocyemata</taxon>
        <taxon>Brachyura</taxon>
        <taxon>Eubrachyura</taxon>
        <taxon>Portunoidea</taxon>
        <taxon>Portunidae</taxon>
        <taxon>Portuninae</taxon>
        <taxon>Portunus</taxon>
    </lineage>
</organism>
<evidence type="ECO:0000313" key="2">
    <source>
        <dbReference type="Proteomes" id="UP000324222"/>
    </source>
</evidence>
<name>A0A5B7INQ8_PORTR</name>
<sequence length="83" mass="9493">MCEIMNERFKTVLTAEDDFPEPRRTLHCQGLQEIAVHKEDIGRLLDKLDGVSGWVLKECKEQLLDLIWGIITSSINEGKVPLE</sequence>
<protein>
    <submittedName>
        <fullName evidence="1">Uncharacterized protein</fullName>
    </submittedName>
</protein>
<accession>A0A5B7INQ8</accession>
<dbReference type="AlphaFoldDB" id="A0A5B7INQ8"/>
<evidence type="ECO:0000313" key="1">
    <source>
        <dbReference type="EMBL" id="MPC83679.1"/>
    </source>
</evidence>
<comment type="caution">
    <text evidence="1">The sequence shown here is derived from an EMBL/GenBank/DDBJ whole genome shotgun (WGS) entry which is preliminary data.</text>
</comment>